<gene>
    <name evidence="1" type="ORF">KUCAC02_017278</name>
</gene>
<comment type="caution">
    <text evidence="1">The sequence shown here is derived from an EMBL/GenBank/DDBJ whole genome shotgun (WGS) entry which is preliminary data.</text>
</comment>
<feature type="non-terminal residue" evidence="1">
    <location>
        <position position="70"/>
    </location>
</feature>
<reference evidence="1" key="1">
    <citation type="submission" date="2022-05" db="EMBL/GenBank/DDBJ databases">
        <title>Chromosome-level genome of Chaenocephalus aceratus.</title>
        <authorList>
            <person name="Park H."/>
        </authorList>
    </citation>
    <scope>NUCLEOTIDE SEQUENCE</scope>
    <source>
        <strain evidence="1">KU_202001</strain>
    </source>
</reference>
<feature type="non-terminal residue" evidence="1">
    <location>
        <position position="1"/>
    </location>
</feature>
<sequence>AKTRELCVFGDASVTAIAAVAYIKMTSHEVEIAELIVAEIDVAFDNITYYTDSKVVLGYIHNQSRRFYVF</sequence>
<proteinExistence type="predicted"/>
<name>A0ACB9W0Q8_CHAAC</name>
<dbReference type="EMBL" id="CM043804">
    <property type="protein sequence ID" value="KAI4806453.1"/>
    <property type="molecule type" value="Genomic_DNA"/>
</dbReference>
<dbReference type="Proteomes" id="UP001057452">
    <property type="component" value="Chromosome 20"/>
</dbReference>
<evidence type="ECO:0000313" key="2">
    <source>
        <dbReference type="Proteomes" id="UP001057452"/>
    </source>
</evidence>
<keyword evidence="2" id="KW-1185">Reference proteome</keyword>
<organism evidence="1 2">
    <name type="scientific">Chaenocephalus aceratus</name>
    <name type="common">Blackfin icefish</name>
    <name type="synonym">Chaenichthys aceratus</name>
    <dbReference type="NCBI Taxonomy" id="36190"/>
    <lineage>
        <taxon>Eukaryota</taxon>
        <taxon>Metazoa</taxon>
        <taxon>Chordata</taxon>
        <taxon>Craniata</taxon>
        <taxon>Vertebrata</taxon>
        <taxon>Euteleostomi</taxon>
        <taxon>Actinopterygii</taxon>
        <taxon>Neopterygii</taxon>
        <taxon>Teleostei</taxon>
        <taxon>Neoteleostei</taxon>
        <taxon>Acanthomorphata</taxon>
        <taxon>Eupercaria</taxon>
        <taxon>Perciformes</taxon>
        <taxon>Notothenioidei</taxon>
        <taxon>Channichthyidae</taxon>
        <taxon>Chaenocephalus</taxon>
    </lineage>
</organism>
<protein>
    <submittedName>
        <fullName evidence="1">Uncharacterized protein</fullName>
    </submittedName>
</protein>
<evidence type="ECO:0000313" key="1">
    <source>
        <dbReference type="EMBL" id="KAI4806453.1"/>
    </source>
</evidence>
<accession>A0ACB9W0Q8</accession>